<keyword evidence="3" id="KW-1185">Reference proteome</keyword>
<accession>A0ABQ9XIZ7</accession>
<dbReference type="Proteomes" id="UP001281761">
    <property type="component" value="Unassembled WGS sequence"/>
</dbReference>
<dbReference type="SUPFAM" id="SSF50965">
    <property type="entry name" value="Galactose oxidase, central domain"/>
    <property type="match status" value="1"/>
</dbReference>
<comment type="caution">
    <text evidence="2">The sequence shown here is derived from an EMBL/GenBank/DDBJ whole genome shotgun (WGS) entry which is preliminary data.</text>
</comment>
<protein>
    <submittedName>
        <fullName evidence="2">Uncharacterized protein</fullName>
    </submittedName>
</protein>
<organism evidence="2 3">
    <name type="scientific">Blattamonas nauphoetae</name>
    <dbReference type="NCBI Taxonomy" id="2049346"/>
    <lineage>
        <taxon>Eukaryota</taxon>
        <taxon>Metamonada</taxon>
        <taxon>Preaxostyla</taxon>
        <taxon>Oxymonadida</taxon>
        <taxon>Blattamonas</taxon>
    </lineage>
</organism>
<dbReference type="SUPFAM" id="SSF117281">
    <property type="entry name" value="Kelch motif"/>
    <property type="match status" value="1"/>
</dbReference>
<feature type="compositionally biased region" description="Polar residues" evidence="1">
    <location>
        <begin position="539"/>
        <end position="554"/>
    </location>
</feature>
<dbReference type="PANTHER" id="PTHR23244:SF498">
    <property type="entry name" value="C2 DOMAIN-CONTAINING PROTEIN"/>
    <property type="match status" value="1"/>
</dbReference>
<feature type="region of interest" description="Disordered" evidence="1">
    <location>
        <begin position="101"/>
        <end position="132"/>
    </location>
</feature>
<dbReference type="InterPro" id="IPR011043">
    <property type="entry name" value="Gal_Oxase/kelch_b-propeller"/>
</dbReference>
<feature type="region of interest" description="Disordered" evidence="1">
    <location>
        <begin position="358"/>
        <end position="407"/>
    </location>
</feature>
<sequence>MSILSRQPGKSTDIPYLYTLPTYHIKTSPPLPNILSMAGVSMNLTSPDDTHRANSFDVFLCGGCSKDHKIQPCDGIFLNSNDGTTLQITQDLINQVKTELAQQKREKEEQALANRQSDDLGGHKSNNPAPEEIHPLIKRGMVQMENSPSPRYNHHLFVYGDSIWMLCGWDGHHAYPELYAFDPVSLTWFAHPETIAPEVSPIPPHQFPCVVQFGRHGQYILIYGSWGVNQSSQITLLSLQGLGLPTFVKPKVAGDIPPSTYGVCGCAVAVDESVFDVYLLFGQHWRPEEMIVIPGGMREKELERKKGEEEEKQKKKGNKKKGAVEEPTISPEDLVEFEARGKGTCWILRVEEKNFEGSGSVTWSPLAPPKRPVLPSATKTAVAKKGNQKQVEEEEEDEDTKKLKAQTAPKREKLVFPDLRIFGQCCSVGENIFVMGGERVSGDGVVDGVHLGDVWSLNIKTRMWRPHTFITPPSNASTPPPSLRSSIVSTSSKHTQNEPDSRHSNGPEPEQDKNDEGRPDEQEEGEHQEPETQSDPSDDFTTQPFQELSASFPTQPHKRYEPYRRDWHTEQLQIPEHALMSKYRANPTPSKPSSTAVSRAGTQRLSLPQEDPFILSEIERVKLSSSRITPFIRNPKTDVPTFVPRAHFVLAPLTPPTIPPSSLTASQAQANLASLPPSERNEERNKIMQGYPRVPFFVYGGESDQDPLGDFLVIDLPLE</sequence>
<dbReference type="InterPro" id="IPR015915">
    <property type="entry name" value="Kelch-typ_b-propeller"/>
</dbReference>
<proteinExistence type="predicted"/>
<feature type="compositionally biased region" description="Polar residues" evidence="1">
    <location>
        <begin position="587"/>
        <end position="603"/>
    </location>
</feature>
<name>A0ABQ9XIZ7_9EUKA</name>
<evidence type="ECO:0000256" key="1">
    <source>
        <dbReference type="SAM" id="MobiDB-lite"/>
    </source>
</evidence>
<feature type="region of interest" description="Disordered" evidence="1">
    <location>
        <begin position="584"/>
        <end position="603"/>
    </location>
</feature>
<reference evidence="2 3" key="1">
    <citation type="journal article" date="2022" name="bioRxiv">
        <title>Genomics of Preaxostyla Flagellates Illuminates Evolutionary Transitions and the Path Towards Mitochondrial Loss.</title>
        <authorList>
            <person name="Novak L.V.F."/>
            <person name="Treitli S.C."/>
            <person name="Pyrih J."/>
            <person name="Halakuc P."/>
            <person name="Pipaliya S.V."/>
            <person name="Vacek V."/>
            <person name="Brzon O."/>
            <person name="Soukal P."/>
            <person name="Eme L."/>
            <person name="Dacks J.B."/>
            <person name="Karnkowska A."/>
            <person name="Elias M."/>
            <person name="Hampl V."/>
        </authorList>
    </citation>
    <scope>NUCLEOTIDE SEQUENCE [LARGE SCALE GENOMIC DNA]</scope>
    <source>
        <strain evidence="2">NAU3</strain>
        <tissue evidence="2">Gut</tissue>
    </source>
</reference>
<feature type="compositionally biased region" description="Basic and acidic residues" evidence="1">
    <location>
        <begin position="102"/>
        <end position="122"/>
    </location>
</feature>
<feature type="compositionally biased region" description="Basic and acidic residues" evidence="1">
    <location>
        <begin position="495"/>
        <end position="530"/>
    </location>
</feature>
<feature type="region of interest" description="Disordered" evidence="1">
    <location>
        <begin position="470"/>
        <end position="558"/>
    </location>
</feature>
<feature type="region of interest" description="Disordered" evidence="1">
    <location>
        <begin position="302"/>
        <end position="328"/>
    </location>
</feature>
<evidence type="ECO:0000313" key="2">
    <source>
        <dbReference type="EMBL" id="KAK2952402.1"/>
    </source>
</evidence>
<gene>
    <name evidence="2" type="ORF">BLNAU_12664</name>
</gene>
<dbReference type="PANTHER" id="PTHR23244">
    <property type="entry name" value="KELCH REPEAT DOMAIN"/>
    <property type="match status" value="1"/>
</dbReference>
<dbReference type="Gene3D" id="2.120.10.80">
    <property type="entry name" value="Kelch-type beta propeller"/>
    <property type="match status" value="2"/>
</dbReference>
<evidence type="ECO:0000313" key="3">
    <source>
        <dbReference type="Proteomes" id="UP001281761"/>
    </source>
</evidence>
<dbReference type="EMBL" id="JARBJD010000104">
    <property type="protein sequence ID" value="KAK2952402.1"/>
    <property type="molecule type" value="Genomic_DNA"/>
</dbReference>
<feature type="compositionally biased region" description="Basic and acidic residues" evidence="1">
    <location>
        <begin position="302"/>
        <end position="313"/>
    </location>
</feature>
<feature type="compositionally biased region" description="Polar residues" evidence="1">
    <location>
        <begin position="483"/>
        <end position="494"/>
    </location>
</feature>